<dbReference type="Pfam" id="PF16976">
    <property type="entry name" value="RcpC"/>
    <property type="match status" value="1"/>
</dbReference>
<dbReference type="NCBIfam" id="TIGR03177">
    <property type="entry name" value="pilus_cpaB"/>
    <property type="match status" value="1"/>
</dbReference>
<dbReference type="InterPro" id="IPR017592">
    <property type="entry name" value="Pilus_assmbl_Flp-typ_CpaB"/>
</dbReference>
<evidence type="ECO:0000313" key="2">
    <source>
        <dbReference type="EMBL" id="GLR03361.1"/>
    </source>
</evidence>
<evidence type="ECO:0000259" key="1">
    <source>
        <dbReference type="Pfam" id="PF16976"/>
    </source>
</evidence>
<evidence type="ECO:0000313" key="3">
    <source>
        <dbReference type="Proteomes" id="UP001156669"/>
    </source>
</evidence>
<dbReference type="InterPro" id="IPR031571">
    <property type="entry name" value="RcpC_dom"/>
</dbReference>
<dbReference type="Proteomes" id="UP001156669">
    <property type="component" value="Unassembled WGS sequence"/>
</dbReference>
<reference evidence="3" key="1">
    <citation type="journal article" date="2019" name="Int. J. Syst. Evol. Microbiol.">
        <title>The Global Catalogue of Microorganisms (GCM) 10K type strain sequencing project: providing services to taxonomists for standard genome sequencing and annotation.</title>
        <authorList>
            <consortium name="The Broad Institute Genomics Platform"/>
            <consortium name="The Broad Institute Genome Sequencing Center for Infectious Disease"/>
            <person name="Wu L."/>
            <person name="Ma J."/>
        </authorList>
    </citation>
    <scope>NUCLEOTIDE SEQUENCE [LARGE SCALE GENOMIC DNA]</scope>
    <source>
        <strain evidence="3">NBRC 110633</strain>
    </source>
</reference>
<organism evidence="2 3">
    <name type="scientific">Vibrio hyugaensis</name>
    <dbReference type="NCBI Taxonomy" id="1534743"/>
    <lineage>
        <taxon>Bacteria</taxon>
        <taxon>Pseudomonadati</taxon>
        <taxon>Pseudomonadota</taxon>
        <taxon>Gammaproteobacteria</taxon>
        <taxon>Vibrionales</taxon>
        <taxon>Vibrionaceae</taxon>
        <taxon>Vibrio</taxon>
    </lineage>
</organism>
<comment type="caution">
    <text evidence="2">The sequence shown here is derived from an EMBL/GenBank/DDBJ whole genome shotgun (WGS) entry which is preliminary data.</text>
</comment>
<gene>
    <name evidence="2" type="ORF">GCM10007906_09480</name>
</gene>
<name>A0ABQ5XX86_9VIBR</name>
<protein>
    <recommendedName>
        <fullName evidence="1">Flp pilus assembly protein RcpC/CpaB domain-containing protein</fullName>
    </recommendedName>
</protein>
<feature type="domain" description="Flp pilus assembly protein RcpC/CpaB" evidence="1">
    <location>
        <begin position="127"/>
        <end position="239"/>
    </location>
</feature>
<sequence length="281" mass="31231">MRSRLALFVAFLAVFVGGLGIFHNITSTQNQNKTAEENRPVRSAIDDIQYIQVWRAATDLERGIPIDVNNVKREQLQLNIALEEGISSDIKLDFSPSTLLNKSIKQGQLVLPEYQVNETDPRYIDLLITEGMEPYSLLVSTSNLVQGYIRPGTYVDLLAVSSPQENLADEDNDAIDFSGVNAQLILQNVKVLSIGGSSQEESSVQSNVSSEDEHQVVIVVEVRPQAIARLSIAQKTMHLEVYRSHRYKEPIFAEVRDVIGNYSGVTELRGSSRQSAQGEEL</sequence>
<dbReference type="RefSeq" id="WP_045403893.1">
    <property type="nucleotide sequence ID" value="NZ_BBLD01000065.1"/>
</dbReference>
<accession>A0ABQ5XX86</accession>
<keyword evidence="3" id="KW-1185">Reference proteome</keyword>
<proteinExistence type="predicted"/>
<dbReference type="EMBL" id="BSOE01000014">
    <property type="protein sequence ID" value="GLR03361.1"/>
    <property type="molecule type" value="Genomic_DNA"/>
</dbReference>